<keyword evidence="1" id="KW-0812">Transmembrane</keyword>
<comment type="caution">
    <text evidence="2">The sequence shown here is derived from an EMBL/GenBank/DDBJ whole genome shotgun (WGS) entry which is preliminary data.</text>
</comment>
<dbReference type="Proteomes" id="UP000692954">
    <property type="component" value="Unassembled WGS sequence"/>
</dbReference>
<keyword evidence="1" id="KW-1133">Transmembrane helix</keyword>
<evidence type="ECO:0000256" key="1">
    <source>
        <dbReference type="SAM" id="Phobius"/>
    </source>
</evidence>
<keyword evidence="1" id="KW-0472">Membrane</keyword>
<organism evidence="2 3">
    <name type="scientific">Paramecium sonneborni</name>
    <dbReference type="NCBI Taxonomy" id="65129"/>
    <lineage>
        <taxon>Eukaryota</taxon>
        <taxon>Sar</taxon>
        <taxon>Alveolata</taxon>
        <taxon>Ciliophora</taxon>
        <taxon>Intramacronucleata</taxon>
        <taxon>Oligohymenophorea</taxon>
        <taxon>Peniculida</taxon>
        <taxon>Parameciidae</taxon>
        <taxon>Paramecium</taxon>
    </lineage>
</organism>
<feature type="transmembrane region" description="Helical" evidence="1">
    <location>
        <begin position="15"/>
        <end position="35"/>
    </location>
</feature>
<reference evidence="2" key="1">
    <citation type="submission" date="2021-01" db="EMBL/GenBank/DDBJ databases">
        <authorList>
            <consortium name="Genoscope - CEA"/>
            <person name="William W."/>
        </authorList>
    </citation>
    <scope>NUCLEOTIDE SEQUENCE</scope>
</reference>
<evidence type="ECO:0000313" key="2">
    <source>
        <dbReference type="EMBL" id="CAD8118873.1"/>
    </source>
</evidence>
<gene>
    <name evidence="2" type="ORF">PSON_ATCC_30995.1.T1190011</name>
</gene>
<evidence type="ECO:0000313" key="3">
    <source>
        <dbReference type="Proteomes" id="UP000692954"/>
    </source>
</evidence>
<proteinExistence type="predicted"/>
<sequence>MLGFFLNFYIVSDSVTYYIFLNPLFIIGLYTEAYYTRYNDNEILQSWKETIKRRKEGRYKEKELHKIRMMKRLDEKMSYYEQHKMLIGQLGRVEHNILDTKRIRKIRSYGLLMEIPQCQILSTQDRMYEKGSSQDSWDREVPKRGKIDEVVQQDQQQIFAMV</sequence>
<dbReference type="EMBL" id="CAJJDN010000119">
    <property type="protein sequence ID" value="CAD8118873.1"/>
    <property type="molecule type" value="Genomic_DNA"/>
</dbReference>
<keyword evidence="3" id="KW-1185">Reference proteome</keyword>
<name>A0A8S1QTR8_9CILI</name>
<dbReference type="AlphaFoldDB" id="A0A8S1QTR8"/>
<accession>A0A8S1QTR8</accession>
<protein>
    <submittedName>
        <fullName evidence="2">Uncharacterized protein</fullName>
    </submittedName>
</protein>